<dbReference type="PROSITE" id="PS50048">
    <property type="entry name" value="ZN2_CY6_FUNGAL_2"/>
    <property type="match status" value="1"/>
</dbReference>
<evidence type="ECO:0000256" key="1">
    <source>
        <dbReference type="ARBA" id="ARBA00022723"/>
    </source>
</evidence>
<evidence type="ECO:0000259" key="7">
    <source>
        <dbReference type="PROSITE" id="PS50048"/>
    </source>
</evidence>
<sequence>MVTRGTYFDEDDYSARRYSNRGHGYPLNHERDQPLPPTQHTPYSRQNSPEQDMNSAPRRRIPVACGRCRKRKIRCSGDPGNGQPCVNCKTAGNDACQFLRVSSTEAQMKNDGTDFSYDSAPTAAVSRVNCRMSVYGPQHQPYTPQVTPLGQDTYPPYRHSSLSTYQPVKYYAISSYNDFADENVDYGIPTSNYSVLNQDPINIPYNNVGSARWAQHQLPKSNSLFVEQDAPYNHLPSYPNAFPYRPNLNTESKSLSLHSMANALSPSVSGADRVLPAPAPVHYRTAQVAGPYLRSTDNSLSLSQGPVYNNNNGLMGTHMINAVKALSASSSSESMTSSSYLPYRVVPQIPFRPRTWAMAPPPPKTTIVILEVMKLHRCSPITTIPRTTSTTGSANLQALIRTDILPSPAKMKTHRRQRATEVGLW</sequence>
<feature type="domain" description="Zn(2)-C6 fungal-type" evidence="7">
    <location>
        <begin position="64"/>
        <end position="98"/>
    </location>
</feature>
<feature type="compositionally biased region" description="Polar residues" evidence="6">
    <location>
        <begin position="40"/>
        <end position="54"/>
    </location>
</feature>
<evidence type="ECO:0000256" key="2">
    <source>
        <dbReference type="ARBA" id="ARBA00023015"/>
    </source>
</evidence>
<evidence type="ECO:0000313" key="9">
    <source>
        <dbReference type="Proteomes" id="UP000785200"/>
    </source>
</evidence>
<comment type="caution">
    <text evidence="8">The sequence shown here is derived from an EMBL/GenBank/DDBJ whole genome shotgun (WGS) entry which is preliminary data.</text>
</comment>
<reference evidence="8" key="1">
    <citation type="submission" date="2019-07" db="EMBL/GenBank/DDBJ databases">
        <title>Hyphodiscus hymeniophilus genome sequencing and assembly.</title>
        <authorList>
            <person name="Kramer G."/>
            <person name="Nodwell J."/>
        </authorList>
    </citation>
    <scope>NUCLEOTIDE SEQUENCE</scope>
    <source>
        <strain evidence="8">ATCC 34498</strain>
    </source>
</reference>
<dbReference type="PROSITE" id="PS00463">
    <property type="entry name" value="ZN2_CY6_FUNGAL_1"/>
    <property type="match status" value="1"/>
</dbReference>
<dbReference type="InterPro" id="IPR001138">
    <property type="entry name" value="Zn2Cys6_DnaBD"/>
</dbReference>
<dbReference type="GO" id="GO:0000981">
    <property type="term" value="F:DNA-binding transcription factor activity, RNA polymerase II-specific"/>
    <property type="evidence" value="ECO:0007669"/>
    <property type="project" value="InterPro"/>
</dbReference>
<keyword evidence="1" id="KW-0479">Metal-binding</keyword>
<gene>
    <name evidence="8" type="ORF">D0Z07_0080</name>
</gene>
<evidence type="ECO:0000313" key="8">
    <source>
        <dbReference type="EMBL" id="KAG0653081.1"/>
    </source>
</evidence>
<dbReference type="Pfam" id="PF00172">
    <property type="entry name" value="Zn_clus"/>
    <property type="match status" value="1"/>
</dbReference>
<dbReference type="PANTHER" id="PTHR31668:SF26">
    <property type="entry name" value="GLUCOSE TRANSPORT TRANSCRIPTION REGULATOR RGT1-RELATED"/>
    <property type="match status" value="1"/>
</dbReference>
<keyword evidence="9" id="KW-1185">Reference proteome</keyword>
<dbReference type="GO" id="GO:0003677">
    <property type="term" value="F:DNA binding"/>
    <property type="evidence" value="ECO:0007669"/>
    <property type="project" value="UniProtKB-KW"/>
</dbReference>
<dbReference type="Proteomes" id="UP000785200">
    <property type="component" value="Unassembled WGS sequence"/>
</dbReference>
<dbReference type="CDD" id="cd00067">
    <property type="entry name" value="GAL4"/>
    <property type="match status" value="1"/>
</dbReference>
<dbReference type="AlphaFoldDB" id="A0A9P6VR32"/>
<dbReference type="EMBL" id="VNKQ01000002">
    <property type="protein sequence ID" value="KAG0653081.1"/>
    <property type="molecule type" value="Genomic_DNA"/>
</dbReference>
<evidence type="ECO:0000256" key="4">
    <source>
        <dbReference type="ARBA" id="ARBA00023163"/>
    </source>
</evidence>
<dbReference type="SMART" id="SM00066">
    <property type="entry name" value="GAL4"/>
    <property type="match status" value="1"/>
</dbReference>
<name>A0A9P6VR32_9HELO</name>
<feature type="region of interest" description="Disordered" evidence="6">
    <location>
        <begin position="1"/>
        <end position="58"/>
    </location>
</feature>
<evidence type="ECO:0000256" key="5">
    <source>
        <dbReference type="ARBA" id="ARBA00023242"/>
    </source>
</evidence>
<keyword evidence="5" id="KW-0539">Nucleus</keyword>
<dbReference type="InterPro" id="IPR036864">
    <property type="entry name" value="Zn2-C6_fun-type_DNA-bd_sf"/>
</dbReference>
<dbReference type="OrthoDB" id="5394557at2759"/>
<dbReference type="PANTHER" id="PTHR31668">
    <property type="entry name" value="GLUCOSE TRANSPORT TRANSCRIPTION REGULATOR RGT1-RELATED-RELATED"/>
    <property type="match status" value="1"/>
</dbReference>
<accession>A0A9P6VR32</accession>
<evidence type="ECO:0000256" key="3">
    <source>
        <dbReference type="ARBA" id="ARBA00023125"/>
    </source>
</evidence>
<keyword evidence="4" id="KW-0804">Transcription</keyword>
<dbReference type="InterPro" id="IPR050797">
    <property type="entry name" value="Carb_Metab_Trans_Reg"/>
</dbReference>
<keyword evidence="3" id="KW-0238">DNA-binding</keyword>
<keyword evidence="2" id="KW-0805">Transcription regulation</keyword>
<dbReference type="SUPFAM" id="SSF57701">
    <property type="entry name" value="Zn2/Cys6 DNA-binding domain"/>
    <property type="match status" value="1"/>
</dbReference>
<protein>
    <submittedName>
        <fullName evidence="8">Transcriptional regulatory</fullName>
    </submittedName>
</protein>
<evidence type="ECO:0000256" key="6">
    <source>
        <dbReference type="SAM" id="MobiDB-lite"/>
    </source>
</evidence>
<proteinExistence type="predicted"/>
<dbReference type="Gene3D" id="4.10.240.10">
    <property type="entry name" value="Zn(2)-C6 fungal-type DNA-binding domain"/>
    <property type="match status" value="1"/>
</dbReference>
<dbReference type="GO" id="GO:0008270">
    <property type="term" value="F:zinc ion binding"/>
    <property type="evidence" value="ECO:0007669"/>
    <property type="project" value="InterPro"/>
</dbReference>
<organism evidence="8 9">
    <name type="scientific">Hyphodiscus hymeniophilus</name>
    <dbReference type="NCBI Taxonomy" id="353542"/>
    <lineage>
        <taxon>Eukaryota</taxon>
        <taxon>Fungi</taxon>
        <taxon>Dikarya</taxon>
        <taxon>Ascomycota</taxon>
        <taxon>Pezizomycotina</taxon>
        <taxon>Leotiomycetes</taxon>
        <taxon>Helotiales</taxon>
        <taxon>Hyphodiscaceae</taxon>
        <taxon>Hyphodiscus</taxon>
    </lineage>
</organism>